<dbReference type="InterPro" id="IPR024408">
    <property type="entry name" value="Muramidase"/>
</dbReference>
<organism evidence="2 3">
    <name type="scientific">Acinetobacter rudis CIP 110305</name>
    <dbReference type="NCBI Taxonomy" id="421052"/>
    <lineage>
        <taxon>Bacteria</taxon>
        <taxon>Pseudomonadati</taxon>
        <taxon>Pseudomonadota</taxon>
        <taxon>Gammaproteobacteria</taxon>
        <taxon>Moraxellales</taxon>
        <taxon>Moraxellaceae</taxon>
        <taxon>Acinetobacter</taxon>
    </lineage>
</organism>
<accession>S3N0L6</accession>
<comment type="caution">
    <text evidence="2">The sequence shown here is derived from an EMBL/GenBank/DDBJ whole genome shotgun (WGS) entry which is preliminary data.</text>
</comment>
<feature type="domain" description="N-acetylmuramidase" evidence="1">
    <location>
        <begin position="21"/>
        <end position="52"/>
    </location>
</feature>
<evidence type="ECO:0000313" key="3">
    <source>
        <dbReference type="Proteomes" id="UP000014568"/>
    </source>
</evidence>
<dbReference type="STRING" id="632955.GCA_000829675_03381"/>
<dbReference type="Pfam" id="PF11860">
    <property type="entry name" value="Muramidase"/>
    <property type="match status" value="1"/>
</dbReference>
<name>S3N0L6_9GAMM</name>
<protein>
    <recommendedName>
        <fullName evidence="1">N-acetylmuramidase domain-containing protein</fullName>
    </recommendedName>
</protein>
<evidence type="ECO:0000259" key="1">
    <source>
        <dbReference type="Pfam" id="PF11860"/>
    </source>
</evidence>
<gene>
    <name evidence="2" type="ORF">F945_02205</name>
</gene>
<dbReference type="PATRIC" id="fig|421052.3.peg.2148"/>
<dbReference type="Proteomes" id="UP000014568">
    <property type="component" value="Unassembled WGS sequence"/>
</dbReference>
<evidence type="ECO:0000313" key="2">
    <source>
        <dbReference type="EMBL" id="EPF72153.1"/>
    </source>
</evidence>
<sequence length="53" mass="5905">MSKKLTTEQIEQQAVSLGISVPALRAVIEVECKGSGFNSDQTLVILFERHVFR</sequence>
<proteinExistence type="predicted"/>
<dbReference type="HOGENOM" id="CLU_3057555_0_0_6"/>
<reference evidence="2 3" key="1">
    <citation type="submission" date="2013-06" db="EMBL/GenBank/DDBJ databases">
        <title>The Genome Sequence of Acinetobacter rudis CIP 110305.</title>
        <authorList>
            <consortium name="The Broad Institute Genome Sequencing Platform"/>
            <consortium name="The Broad Institute Genome Sequencing Center for Infectious Disease"/>
            <person name="Cerqueira G."/>
            <person name="Feldgarden M."/>
            <person name="Courvalin P."/>
            <person name="Perichon B."/>
            <person name="Grillot-Courvalin C."/>
            <person name="Clermont D."/>
            <person name="Rocha E."/>
            <person name="Yoon E.-J."/>
            <person name="Nemec A."/>
            <person name="Young S.K."/>
            <person name="Zeng Q."/>
            <person name="Gargeya S."/>
            <person name="Fitzgerald M."/>
            <person name="Abouelleil A."/>
            <person name="Alvarado L."/>
            <person name="Berlin A.M."/>
            <person name="Chapman S.B."/>
            <person name="Dewar J."/>
            <person name="Goldberg J."/>
            <person name="Griggs A."/>
            <person name="Gujja S."/>
            <person name="Hansen M."/>
            <person name="Howarth C."/>
            <person name="Imamovic A."/>
            <person name="Larimer J."/>
            <person name="McCowan C."/>
            <person name="Murphy C."/>
            <person name="Pearson M."/>
            <person name="Priest M."/>
            <person name="Roberts A."/>
            <person name="Saif S."/>
            <person name="Shea T."/>
            <person name="Sykes S."/>
            <person name="Wortman J."/>
            <person name="Nusbaum C."/>
            <person name="Birren B."/>
        </authorList>
    </citation>
    <scope>NUCLEOTIDE SEQUENCE [LARGE SCALE GENOMIC DNA]</scope>
    <source>
        <strain evidence="2 3">CIP 110305</strain>
    </source>
</reference>
<keyword evidence="3" id="KW-1185">Reference proteome</keyword>
<dbReference type="AlphaFoldDB" id="S3N0L6"/>
<dbReference type="EMBL" id="ATGI01000030">
    <property type="protein sequence ID" value="EPF72153.1"/>
    <property type="molecule type" value="Genomic_DNA"/>
</dbReference>